<feature type="region of interest" description="Disordered" evidence="1">
    <location>
        <begin position="25"/>
        <end position="54"/>
    </location>
</feature>
<comment type="caution">
    <text evidence="2">The sequence shown here is derived from an EMBL/GenBank/DDBJ whole genome shotgun (WGS) entry which is preliminary data.</text>
</comment>
<dbReference type="AlphaFoldDB" id="A0A428T6A0"/>
<reference evidence="2 3" key="1">
    <citation type="submission" date="2017-06" db="EMBL/GenBank/DDBJ databases">
        <title>Comparative genomic analysis of Ambrosia Fusariam Clade fungi.</title>
        <authorList>
            <person name="Stajich J.E."/>
            <person name="Carrillo J."/>
            <person name="Kijimoto T."/>
            <person name="Eskalen A."/>
            <person name="O'Donnell K."/>
            <person name="Kasson M."/>
        </authorList>
    </citation>
    <scope>NUCLEOTIDE SEQUENCE [LARGE SCALE GENOMIC DNA]</scope>
    <source>
        <strain evidence="2 3">NRRL62579</strain>
    </source>
</reference>
<evidence type="ECO:0000313" key="2">
    <source>
        <dbReference type="EMBL" id="RSL97527.1"/>
    </source>
</evidence>
<protein>
    <submittedName>
        <fullName evidence="2">Uncharacterized protein</fullName>
    </submittedName>
</protein>
<dbReference type="EMBL" id="NKCK01000125">
    <property type="protein sequence ID" value="RSL97527.1"/>
    <property type="molecule type" value="Genomic_DNA"/>
</dbReference>
<evidence type="ECO:0000313" key="3">
    <source>
        <dbReference type="Proteomes" id="UP000287144"/>
    </source>
</evidence>
<dbReference type="InterPro" id="IPR002110">
    <property type="entry name" value="Ankyrin_rpt"/>
</dbReference>
<dbReference type="STRING" id="1325735.A0A428T6A0"/>
<dbReference type="SUPFAM" id="SSF48403">
    <property type="entry name" value="Ankyrin repeat"/>
    <property type="match status" value="1"/>
</dbReference>
<dbReference type="InterPro" id="IPR036770">
    <property type="entry name" value="Ankyrin_rpt-contain_sf"/>
</dbReference>
<gene>
    <name evidence="2" type="ORF">CEP52_010828</name>
</gene>
<feature type="region of interest" description="Disordered" evidence="1">
    <location>
        <begin position="311"/>
        <end position="342"/>
    </location>
</feature>
<dbReference type="Pfam" id="PF12796">
    <property type="entry name" value="Ank_2"/>
    <property type="match status" value="1"/>
</dbReference>
<dbReference type="Proteomes" id="UP000287144">
    <property type="component" value="Unassembled WGS sequence"/>
</dbReference>
<dbReference type="Gene3D" id="1.25.40.20">
    <property type="entry name" value="Ankyrin repeat-containing domain"/>
    <property type="match status" value="1"/>
</dbReference>
<proteinExistence type="predicted"/>
<keyword evidence="3" id="KW-1185">Reference proteome</keyword>
<organism evidence="2 3">
    <name type="scientific">Fusarium oligoseptatum</name>
    <dbReference type="NCBI Taxonomy" id="2604345"/>
    <lineage>
        <taxon>Eukaryota</taxon>
        <taxon>Fungi</taxon>
        <taxon>Dikarya</taxon>
        <taxon>Ascomycota</taxon>
        <taxon>Pezizomycotina</taxon>
        <taxon>Sordariomycetes</taxon>
        <taxon>Hypocreomycetidae</taxon>
        <taxon>Hypocreales</taxon>
        <taxon>Nectriaceae</taxon>
        <taxon>Fusarium</taxon>
        <taxon>Fusarium solani species complex</taxon>
    </lineage>
</organism>
<sequence>MTADVDVRSQDPSWIHGTPVAKQCVGIGEVSDPRRQQDAGPTSAPTEEAPNGPVEITIPTTHSQTFADETNNIAVEVPLTQPREDSSVPVPGSRRGKRIYYLALVQCDTWTQEDYNRRFIFVKNELQSTVNGDPDCRDRAPYVSYELRMVGTNRDQAVPSIVVNCRERDTRSLKSLFARADKKLGRGKGSLTDRLPWAKPQTILIPPLPLVYCGFKGGPVTQKMSDEPITAHFGNESTYCGGLLQYQGASATLGLSLYINSINAQLTVDHVFRSKRSVEPIVIPAPVNSPSDTPYTTLYDVDMDSLNDFQNGLWENDDDEYDYEDEPESGVEDETSDSTFPGVDMAAMKPSEQWEKIITPETIDPSLPYLDWVLVRPLPRMGSPPRPIGFVNALFPDGPGGRPVVISQIRDEPPVHLAPVYVISGVRGVLCGHILASSTFLGSPAKQADGEVWTIVLQSPQGLISGECGSVVVDQKTHEAYGHVIGCNPWGHALVVPLRHVLSQVKVYFRSTRVGLTSFSDVISELSSKTQPHQVYRQDDLSFVKQVLATGEVEVNSRDNRYQTPLHRWARAGNEAVASLLPEHGLDKEAKGGGGQTPLHLAAEEKDEAIPSNDFPPLFSDGLLSFPSGRFHSFF</sequence>
<evidence type="ECO:0000256" key="1">
    <source>
        <dbReference type="SAM" id="MobiDB-lite"/>
    </source>
</evidence>
<accession>A0A428T6A0</accession>
<name>A0A428T6A0_9HYPO</name>
<feature type="region of interest" description="Disordered" evidence="1">
    <location>
        <begin position="1"/>
        <end position="20"/>
    </location>
</feature>
<feature type="compositionally biased region" description="Acidic residues" evidence="1">
    <location>
        <begin position="315"/>
        <end position="336"/>
    </location>
</feature>